<accession>A0A9Q0HAI8</accession>
<comment type="similarity">
    <text evidence="1 4">Belongs to the glycosyl hydrolase 27 family.</text>
</comment>
<dbReference type="PANTHER" id="PTHR11452:SF42">
    <property type="entry name" value="ALPHA-GALACTOSIDASE"/>
    <property type="match status" value="1"/>
</dbReference>
<dbReference type="SUPFAM" id="SSF51445">
    <property type="entry name" value="(Trans)glycosidases"/>
    <property type="match status" value="1"/>
</dbReference>
<evidence type="ECO:0000256" key="4">
    <source>
        <dbReference type="RuleBase" id="RU361168"/>
    </source>
</evidence>
<name>A0A9Q0HAI8_9MAGN</name>
<evidence type="ECO:0000256" key="1">
    <source>
        <dbReference type="ARBA" id="ARBA00009743"/>
    </source>
</evidence>
<organism evidence="5 6">
    <name type="scientific">Protea cynaroides</name>
    <dbReference type="NCBI Taxonomy" id="273540"/>
    <lineage>
        <taxon>Eukaryota</taxon>
        <taxon>Viridiplantae</taxon>
        <taxon>Streptophyta</taxon>
        <taxon>Embryophyta</taxon>
        <taxon>Tracheophyta</taxon>
        <taxon>Spermatophyta</taxon>
        <taxon>Magnoliopsida</taxon>
        <taxon>Proteales</taxon>
        <taxon>Proteaceae</taxon>
        <taxon>Protea</taxon>
    </lineage>
</organism>
<keyword evidence="6" id="KW-1185">Reference proteome</keyword>
<dbReference type="EC" id="3.2.1.22" evidence="4"/>
<dbReference type="PRINTS" id="PR00740">
    <property type="entry name" value="GLHYDRLASE27"/>
</dbReference>
<evidence type="ECO:0000256" key="3">
    <source>
        <dbReference type="ARBA" id="ARBA00023295"/>
    </source>
</evidence>
<dbReference type="GO" id="GO:0005975">
    <property type="term" value="P:carbohydrate metabolic process"/>
    <property type="evidence" value="ECO:0007669"/>
    <property type="project" value="InterPro"/>
</dbReference>
<protein>
    <recommendedName>
        <fullName evidence="4">Alpha-galactosidase</fullName>
        <ecNumber evidence="4">3.2.1.22</ecNumber>
    </recommendedName>
    <alternativeName>
        <fullName evidence="4">Melibiase</fullName>
    </alternativeName>
</protein>
<dbReference type="Gene3D" id="3.20.20.70">
    <property type="entry name" value="Aldolase class I"/>
    <property type="match status" value="1"/>
</dbReference>
<dbReference type="InterPro" id="IPR002241">
    <property type="entry name" value="Glyco_hydro_27"/>
</dbReference>
<dbReference type="PANTHER" id="PTHR11452">
    <property type="entry name" value="ALPHA-GALACTOSIDASE/ALPHA-N-ACETYLGALACTOSAMINIDASE"/>
    <property type="match status" value="1"/>
</dbReference>
<dbReference type="EMBL" id="JAMYWD010000009">
    <property type="protein sequence ID" value="KAJ4960522.1"/>
    <property type="molecule type" value="Genomic_DNA"/>
</dbReference>
<comment type="caution">
    <text evidence="5">The sequence shown here is derived from an EMBL/GenBank/DDBJ whole genome shotgun (WGS) entry which is preliminary data.</text>
</comment>
<reference evidence="5" key="1">
    <citation type="journal article" date="2023" name="Plant J.">
        <title>The genome of the king protea, Protea cynaroides.</title>
        <authorList>
            <person name="Chang J."/>
            <person name="Duong T.A."/>
            <person name="Schoeman C."/>
            <person name="Ma X."/>
            <person name="Roodt D."/>
            <person name="Barker N."/>
            <person name="Li Z."/>
            <person name="Van de Peer Y."/>
            <person name="Mizrachi E."/>
        </authorList>
    </citation>
    <scope>NUCLEOTIDE SEQUENCE</scope>
    <source>
        <tissue evidence="5">Young leaves</tissue>
    </source>
</reference>
<evidence type="ECO:0000313" key="5">
    <source>
        <dbReference type="EMBL" id="KAJ4960522.1"/>
    </source>
</evidence>
<dbReference type="AlphaFoldDB" id="A0A9Q0HAI8"/>
<evidence type="ECO:0000256" key="2">
    <source>
        <dbReference type="ARBA" id="ARBA00022801"/>
    </source>
</evidence>
<keyword evidence="2 4" id="KW-0378">Hydrolase</keyword>
<keyword evidence="4" id="KW-1015">Disulfide bond</keyword>
<dbReference type="CDD" id="cd14792">
    <property type="entry name" value="GH27"/>
    <property type="match status" value="1"/>
</dbReference>
<dbReference type="InterPro" id="IPR013780">
    <property type="entry name" value="Glyco_hydro_b"/>
</dbReference>
<evidence type="ECO:0000313" key="6">
    <source>
        <dbReference type="Proteomes" id="UP001141806"/>
    </source>
</evidence>
<comment type="catalytic activity">
    <reaction evidence="4">
        <text>Hydrolysis of terminal, non-reducing alpha-D-galactose residues in alpha-D-galactosides, including galactose oligosaccharides, galactomannans and galactolipids.</text>
        <dbReference type="EC" id="3.2.1.22"/>
    </reaction>
</comment>
<sequence length="663" mass="74218">MIWRRPQLKNRCNFLHKTLSQRLEISTSITSSARADSVLFTRELSGALSQKLEEQSEHPPRGWNSYDSYSWIISESDFLENAEIVSKRLLPYGYKYVVVDFLWYRKLEDGASVDSLGFDVIDEWGRVIPDPGRWPSSSGGKGFSEVAKKVHDMGLNFGIHVMGGISTQAINANTPILDTIKGGPYNEPSGHPWYAKDIGVPERACAWMPHGFMGVNNTAAGRAFLRSLYQQYADWGVDFVKHDCVFGADLDLDEISIVSEVLKELDRPILYSISPGTSVTVQMARDVSSLVNMYRITGDDWDKWGDVEAHFDISSELVAAKMLGASGLQGKSWPDSDMLPLGWLTDPGSNQGPHRNSNLTPDEQRTQMTLWSMTRSPLMFGGDMKNLDETTYDLITNPILLEINSFSTNTTESPYVTGVKILKSGKRVPKWQSRNSKNESALDTPVLSLISCKDQTAKGWAVEAIEEDLERICWKENFGRKHKPPVCFYKKNPRLTSDDEVIYKQQYEGKFYLSTTDKIDFCLDASPNRKLTSQDQLKSSSLSRCRWNLNQMWELNLNGTLVSSYSGLCAAMKNVKGVVVNGNFRSWIAIGRQGEIYLSLFNLTPDRIELSSNLPSLANLLPGRDTSKCRASEVFSGKDYGVATVVSIEVETHGAALFILNCT</sequence>
<dbReference type="Proteomes" id="UP001141806">
    <property type="component" value="Unassembled WGS sequence"/>
</dbReference>
<dbReference type="InterPro" id="IPR013785">
    <property type="entry name" value="Aldolase_TIM"/>
</dbReference>
<keyword evidence="3 4" id="KW-0326">Glycosidase</keyword>
<dbReference type="Pfam" id="PF16499">
    <property type="entry name" value="Melibiase_2"/>
    <property type="match status" value="1"/>
</dbReference>
<dbReference type="GO" id="GO:0004557">
    <property type="term" value="F:alpha-galactosidase activity"/>
    <property type="evidence" value="ECO:0007669"/>
    <property type="project" value="UniProtKB-EC"/>
</dbReference>
<gene>
    <name evidence="5" type="ORF">NE237_020432</name>
</gene>
<dbReference type="Gene3D" id="2.60.40.1180">
    <property type="entry name" value="Golgi alpha-mannosidase II"/>
    <property type="match status" value="1"/>
</dbReference>
<dbReference type="InterPro" id="IPR017853">
    <property type="entry name" value="GH"/>
</dbReference>
<dbReference type="OrthoDB" id="5795902at2759"/>
<proteinExistence type="inferred from homology"/>